<evidence type="ECO:0000256" key="9">
    <source>
        <dbReference type="ARBA" id="ARBA00023235"/>
    </source>
</evidence>
<evidence type="ECO:0000313" key="12">
    <source>
        <dbReference type="EMBL" id="RJP25070.1"/>
    </source>
</evidence>
<comment type="pathway">
    <text evidence="2 10">Amino-acid biosynthesis; L-tryptophan biosynthesis; L-tryptophan from chorismate: step 3/5.</text>
</comment>
<protein>
    <recommendedName>
        <fullName evidence="5 10">N-(5'-phosphoribosyl)anthranilate isomerase</fullName>
        <shortName evidence="10">PRAI</shortName>
        <ecNumber evidence="4 10">5.3.1.24</ecNumber>
    </recommendedName>
</protein>
<evidence type="ECO:0000313" key="13">
    <source>
        <dbReference type="Proteomes" id="UP000265882"/>
    </source>
</evidence>
<dbReference type="SUPFAM" id="SSF51366">
    <property type="entry name" value="Ribulose-phoshate binding barrel"/>
    <property type="match status" value="1"/>
</dbReference>
<evidence type="ECO:0000256" key="7">
    <source>
        <dbReference type="ARBA" id="ARBA00022822"/>
    </source>
</evidence>
<dbReference type="InterPro" id="IPR011060">
    <property type="entry name" value="RibuloseP-bd_barrel"/>
</dbReference>
<dbReference type="PANTHER" id="PTHR42894">
    <property type="entry name" value="N-(5'-PHOSPHORIBOSYL)ANTHRANILATE ISOMERASE"/>
    <property type="match status" value="1"/>
</dbReference>
<evidence type="ECO:0000256" key="5">
    <source>
        <dbReference type="ARBA" id="ARBA00022272"/>
    </source>
</evidence>
<evidence type="ECO:0000256" key="1">
    <source>
        <dbReference type="ARBA" id="ARBA00001164"/>
    </source>
</evidence>
<dbReference type="UniPathway" id="UPA00035">
    <property type="reaction ID" value="UER00042"/>
</dbReference>
<dbReference type="InterPro" id="IPR001240">
    <property type="entry name" value="PRAI_dom"/>
</dbReference>
<dbReference type="EMBL" id="QZKU01000026">
    <property type="protein sequence ID" value="RJP25070.1"/>
    <property type="molecule type" value="Genomic_DNA"/>
</dbReference>
<keyword evidence="7 10" id="KW-0822">Tryptophan biosynthesis</keyword>
<dbReference type="PANTHER" id="PTHR42894:SF1">
    <property type="entry name" value="N-(5'-PHOSPHORIBOSYL)ANTHRANILATE ISOMERASE"/>
    <property type="match status" value="1"/>
</dbReference>
<dbReference type="FunFam" id="3.20.20.70:FF:000075">
    <property type="entry name" value="Tryptophan biosynthesis protein TRP1"/>
    <property type="match status" value="1"/>
</dbReference>
<dbReference type="CDD" id="cd00405">
    <property type="entry name" value="PRAI"/>
    <property type="match status" value="1"/>
</dbReference>
<comment type="caution">
    <text evidence="12">The sequence shown here is derived from an EMBL/GenBank/DDBJ whole genome shotgun (WGS) entry which is preliminary data.</text>
</comment>
<keyword evidence="6 10" id="KW-0028">Amino-acid biosynthesis</keyword>
<dbReference type="EC" id="5.3.1.24" evidence="4 10"/>
<dbReference type="Gene3D" id="3.20.20.70">
    <property type="entry name" value="Aldolase class I"/>
    <property type="match status" value="1"/>
</dbReference>
<name>A0A3A4P6U8_ABYX5</name>
<evidence type="ECO:0000256" key="3">
    <source>
        <dbReference type="ARBA" id="ARBA00007571"/>
    </source>
</evidence>
<dbReference type="GO" id="GO:0004640">
    <property type="term" value="F:phosphoribosylanthranilate isomerase activity"/>
    <property type="evidence" value="ECO:0007669"/>
    <property type="project" value="UniProtKB-UniRule"/>
</dbReference>
<dbReference type="Pfam" id="PF00697">
    <property type="entry name" value="PRAI"/>
    <property type="match status" value="1"/>
</dbReference>
<dbReference type="InterPro" id="IPR013785">
    <property type="entry name" value="Aldolase_TIM"/>
</dbReference>
<comment type="catalytic activity">
    <reaction evidence="1 10">
        <text>N-(5-phospho-beta-D-ribosyl)anthranilate = 1-(2-carboxyphenylamino)-1-deoxy-D-ribulose 5-phosphate</text>
        <dbReference type="Rhea" id="RHEA:21540"/>
        <dbReference type="ChEBI" id="CHEBI:18277"/>
        <dbReference type="ChEBI" id="CHEBI:58613"/>
        <dbReference type="EC" id="5.3.1.24"/>
    </reaction>
</comment>
<dbReference type="InterPro" id="IPR044643">
    <property type="entry name" value="TrpF_fam"/>
</dbReference>
<evidence type="ECO:0000256" key="2">
    <source>
        <dbReference type="ARBA" id="ARBA00004664"/>
    </source>
</evidence>
<accession>A0A3A4P6U8</accession>
<gene>
    <name evidence="10" type="primary">trpF</name>
    <name evidence="12" type="ORF">C4520_02835</name>
</gene>
<keyword evidence="9 10" id="KW-0413">Isomerase</keyword>
<feature type="domain" description="N-(5'phosphoribosyl) anthranilate isomerase (PRAI)" evidence="11">
    <location>
        <begin position="4"/>
        <end position="200"/>
    </location>
</feature>
<dbReference type="GO" id="GO:0000162">
    <property type="term" value="P:L-tryptophan biosynthetic process"/>
    <property type="evidence" value="ECO:0007669"/>
    <property type="project" value="UniProtKB-UniRule"/>
</dbReference>
<proteinExistence type="inferred from homology"/>
<evidence type="ECO:0000259" key="11">
    <source>
        <dbReference type="Pfam" id="PF00697"/>
    </source>
</evidence>
<dbReference type="Proteomes" id="UP000265882">
    <property type="component" value="Unassembled WGS sequence"/>
</dbReference>
<evidence type="ECO:0000256" key="4">
    <source>
        <dbReference type="ARBA" id="ARBA00012572"/>
    </source>
</evidence>
<organism evidence="12 13">
    <name type="scientific">Abyssobacteria bacterium (strain SURF_5)</name>
    <dbReference type="NCBI Taxonomy" id="2093360"/>
    <lineage>
        <taxon>Bacteria</taxon>
        <taxon>Pseudomonadati</taxon>
        <taxon>Candidatus Hydrogenedentota</taxon>
        <taxon>Candidatus Abyssobacteria</taxon>
    </lineage>
</organism>
<evidence type="ECO:0000256" key="6">
    <source>
        <dbReference type="ARBA" id="ARBA00022605"/>
    </source>
</evidence>
<evidence type="ECO:0000256" key="10">
    <source>
        <dbReference type="HAMAP-Rule" id="MF_00135"/>
    </source>
</evidence>
<dbReference type="AlphaFoldDB" id="A0A3A4P6U8"/>
<sequence>MVRVKICGVTHLEDALWAAANGADAVGLIFAPSPRQVAPETAVAIRRRLPPFVSVVGVFVEPDPSYARDIFDLVGLDYIQYHGDDEERIWYAGFHPAQFIRVVSVAKEADLELIERSSAAYILLDTKVPGMAGGTGKVFDWTLATKAKTLGRPIILSGGLTPENVAEAIKVASPDAVDVSSGIEASPGWKDPQKVHDFIRRAKSYVA</sequence>
<reference evidence="12 13" key="1">
    <citation type="journal article" date="2017" name="ISME J.">
        <title>Energy and carbon metabolisms in a deep terrestrial subsurface fluid microbial community.</title>
        <authorList>
            <person name="Momper L."/>
            <person name="Jungbluth S.P."/>
            <person name="Lee M.D."/>
            <person name="Amend J.P."/>
        </authorList>
    </citation>
    <scope>NUCLEOTIDE SEQUENCE [LARGE SCALE GENOMIC DNA]</scope>
    <source>
        <strain evidence="12">SURF_5</strain>
    </source>
</reference>
<keyword evidence="8 10" id="KW-0057">Aromatic amino acid biosynthesis</keyword>
<dbReference type="HAMAP" id="MF_00135">
    <property type="entry name" value="PRAI"/>
    <property type="match status" value="1"/>
</dbReference>
<comment type="similarity">
    <text evidence="3 10">Belongs to the TrpF family.</text>
</comment>
<evidence type="ECO:0000256" key="8">
    <source>
        <dbReference type="ARBA" id="ARBA00023141"/>
    </source>
</evidence>